<name>A0A645I3N0_9ZZZZ</name>
<sequence>MRRRQIFQRIQRFFRLAFLNDTHNSIQNNNQKNQNRLKKTVSLINRYRKRYNGSGYEDQDHNVFKLSRKALQACFFLFFMELVFTILSKKFPRFIIRETVYGVCLKLFDYMFQGVVMHN</sequence>
<keyword evidence="1" id="KW-1133">Transmembrane helix</keyword>
<gene>
    <name evidence="2" type="ORF">SDC9_193290</name>
</gene>
<organism evidence="2">
    <name type="scientific">bioreactor metagenome</name>
    <dbReference type="NCBI Taxonomy" id="1076179"/>
    <lineage>
        <taxon>unclassified sequences</taxon>
        <taxon>metagenomes</taxon>
        <taxon>ecological metagenomes</taxon>
    </lineage>
</organism>
<proteinExistence type="predicted"/>
<protein>
    <submittedName>
        <fullName evidence="2">Uncharacterized protein</fullName>
    </submittedName>
</protein>
<dbReference type="AlphaFoldDB" id="A0A645I3N0"/>
<accession>A0A645I3N0</accession>
<comment type="caution">
    <text evidence="2">The sequence shown here is derived from an EMBL/GenBank/DDBJ whole genome shotgun (WGS) entry which is preliminary data.</text>
</comment>
<reference evidence="2" key="1">
    <citation type="submission" date="2019-08" db="EMBL/GenBank/DDBJ databases">
        <authorList>
            <person name="Kucharzyk K."/>
            <person name="Murdoch R.W."/>
            <person name="Higgins S."/>
            <person name="Loffler F."/>
        </authorList>
    </citation>
    <scope>NUCLEOTIDE SEQUENCE</scope>
</reference>
<feature type="transmembrane region" description="Helical" evidence="1">
    <location>
        <begin position="70"/>
        <end position="87"/>
    </location>
</feature>
<evidence type="ECO:0000256" key="1">
    <source>
        <dbReference type="SAM" id="Phobius"/>
    </source>
</evidence>
<dbReference type="EMBL" id="VSSQ01105821">
    <property type="protein sequence ID" value="MPN45720.1"/>
    <property type="molecule type" value="Genomic_DNA"/>
</dbReference>
<keyword evidence="1" id="KW-0812">Transmembrane</keyword>
<evidence type="ECO:0000313" key="2">
    <source>
        <dbReference type="EMBL" id="MPN45720.1"/>
    </source>
</evidence>
<keyword evidence="1" id="KW-0472">Membrane</keyword>